<dbReference type="PANTHER" id="PTHR43311:SF2">
    <property type="entry name" value="GLUTAMATE--TRNA LIGASE, MITOCHONDRIAL-RELATED"/>
    <property type="match status" value="1"/>
</dbReference>
<dbReference type="GO" id="GO:0006424">
    <property type="term" value="P:glutamyl-tRNA aminoacylation"/>
    <property type="evidence" value="ECO:0007669"/>
    <property type="project" value="InterPro"/>
</dbReference>
<dbReference type="Proteomes" id="UP000176445">
    <property type="component" value="Unassembled WGS sequence"/>
</dbReference>
<dbReference type="CDD" id="cd00808">
    <property type="entry name" value="GluRS_core"/>
    <property type="match status" value="1"/>
</dbReference>
<keyword evidence="5 7" id="KW-0648">Protein biosynthesis</keyword>
<organism evidence="10 11">
    <name type="scientific">Candidatus Kaiserbacteria bacterium RIFCSPHIGHO2_01_FULL_54_36b</name>
    <dbReference type="NCBI Taxonomy" id="1798483"/>
    <lineage>
        <taxon>Bacteria</taxon>
        <taxon>Candidatus Kaiseribacteriota</taxon>
    </lineage>
</organism>
<dbReference type="InterPro" id="IPR049940">
    <property type="entry name" value="GluQ/Sye"/>
</dbReference>
<evidence type="ECO:0000256" key="2">
    <source>
        <dbReference type="ARBA" id="ARBA00022598"/>
    </source>
</evidence>
<sequence>MAILNYLFARKHGGVIIFRSEDTDKERSTKEFEEDIVEQLHWLGLEWDEFYRDTELIDRHKEALTRLIADDKAYVSEEEGKKEAGTVVRVVRFRNPGREVTFNDVIRGDISFDTTELGDFVIARSIDEPLYNFSVVVNDGTMNITHVIRGEDHISNTPRQILIQEALGYPRPIYAHYPLFLGTDRSKLSKRTGDVAVKSYREQGFLPEALLNYIAILGWTPPSEQEVMGREEMIEEFDLKDLHKSGAVFDIEKLRWYNRHYLQAMPADLFEAEAGKILKESLKGRNIPFDPSIAASLVPVVRERIAVWEDLRIHAQEGEYDFFFADPASEPSRIAQKGVSAEDTVRHLKSVKTLLSEIPADAYSDPEQIKSAVWEYAGAEGRAAVLWPLRYALTGRERSPDPFEVAHIIGKEATLRRVDFALSQLSKVKV</sequence>
<dbReference type="InterPro" id="IPR020751">
    <property type="entry name" value="aa-tRNA-synth_I_codon-bd_sub2"/>
</dbReference>
<keyword evidence="3 7" id="KW-0547">Nucleotide-binding</keyword>
<dbReference type="Gene3D" id="3.40.50.620">
    <property type="entry name" value="HUPs"/>
    <property type="match status" value="2"/>
</dbReference>
<feature type="domain" description="Aminoacyl-tRNA synthetase class I anticodon-binding" evidence="9">
    <location>
        <begin position="293"/>
        <end position="421"/>
    </location>
</feature>
<dbReference type="InterPro" id="IPR014729">
    <property type="entry name" value="Rossmann-like_a/b/a_fold"/>
</dbReference>
<feature type="domain" description="Glutamyl/glutaminyl-tRNA synthetase class Ib catalytic" evidence="8">
    <location>
        <begin position="2"/>
        <end position="79"/>
    </location>
</feature>
<dbReference type="InterPro" id="IPR020061">
    <property type="entry name" value="Glu_tRNA_lig_a-bdl"/>
</dbReference>
<dbReference type="InterPro" id="IPR033910">
    <property type="entry name" value="GluRS_core"/>
</dbReference>
<gene>
    <name evidence="10" type="ORF">A2704_04220</name>
</gene>
<keyword evidence="4 7" id="KW-0067">ATP-binding</keyword>
<keyword evidence="6 7" id="KW-0030">Aminoacyl-tRNA synthetase</keyword>
<keyword evidence="2 7" id="KW-0436">Ligase</keyword>
<dbReference type="InterPro" id="IPR020058">
    <property type="entry name" value="Glu/Gln-tRNA-synth_Ib_cat-dom"/>
</dbReference>
<reference evidence="10 11" key="1">
    <citation type="journal article" date="2016" name="Nat. Commun.">
        <title>Thousands of microbial genomes shed light on interconnected biogeochemical processes in an aquifer system.</title>
        <authorList>
            <person name="Anantharaman K."/>
            <person name="Brown C.T."/>
            <person name="Hug L.A."/>
            <person name="Sharon I."/>
            <person name="Castelle C.J."/>
            <person name="Probst A.J."/>
            <person name="Thomas B.C."/>
            <person name="Singh A."/>
            <person name="Wilkins M.J."/>
            <person name="Karaoz U."/>
            <person name="Brodie E.L."/>
            <person name="Williams K.H."/>
            <person name="Hubbard S.S."/>
            <person name="Banfield J.F."/>
        </authorList>
    </citation>
    <scope>NUCLEOTIDE SEQUENCE [LARGE SCALE GENOMIC DNA]</scope>
</reference>
<evidence type="ECO:0000313" key="10">
    <source>
        <dbReference type="EMBL" id="OGG49353.1"/>
    </source>
</evidence>
<evidence type="ECO:0000256" key="6">
    <source>
        <dbReference type="ARBA" id="ARBA00023146"/>
    </source>
</evidence>
<evidence type="ECO:0000256" key="3">
    <source>
        <dbReference type="ARBA" id="ARBA00022741"/>
    </source>
</evidence>
<dbReference type="InterPro" id="IPR045462">
    <property type="entry name" value="aa-tRNA-synth_I_cd-bd"/>
</dbReference>
<dbReference type="PANTHER" id="PTHR43311">
    <property type="entry name" value="GLUTAMATE--TRNA LIGASE"/>
    <property type="match status" value="1"/>
</dbReference>
<evidence type="ECO:0000313" key="11">
    <source>
        <dbReference type="Proteomes" id="UP000176445"/>
    </source>
</evidence>
<evidence type="ECO:0000259" key="9">
    <source>
        <dbReference type="Pfam" id="PF19269"/>
    </source>
</evidence>
<evidence type="ECO:0000256" key="5">
    <source>
        <dbReference type="ARBA" id="ARBA00022917"/>
    </source>
</evidence>
<dbReference type="SUPFAM" id="SSF48163">
    <property type="entry name" value="An anticodon-binding domain of class I aminoacyl-tRNA synthetases"/>
    <property type="match status" value="1"/>
</dbReference>
<comment type="similarity">
    <text evidence="1">Belongs to the class-I aminoacyl-tRNA synthetase family. Glutamate--tRNA ligase type 1 subfamily.</text>
</comment>
<dbReference type="GO" id="GO:0000049">
    <property type="term" value="F:tRNA binding"/>
    <property type="evidence" value="ECO:0007669"/>
    <property type="project" value="InterPro"/>
</dbReference>
<dbReference type="GO" id="GO:0004818">
    <property type="term" value="F:glutamate-tRNA ligase activity"/>
    <property type="evidence" value="ECO:0007669"/>
    <property type="project" value="TreeGrafter"/>
</dbReference>
<dbReference type="EMBL" id="MFKW01000075">
    <property type="protein sequence ID" value="OGG49353.1"/>
    <property type="molecule type" value="Genomic_DNA"/>
</dbReference>
<evidence type="ECO:0000259" key="8">
    <source>
        <dbReference type="Pfam" id="PF00749"/>
    </source>
</evidence>
<accession>A0A1F6CJC5</accession>
<name>A0A1F6CJC5_9BACT</name>
<dbReference type="InterPro" id="IPR008925">
    <property type="entry name" value="aa_tRNA-synth_I_cd-bd_sf"/>
</dbReference>
<feature type="domain" description="Glutamyl/glutaminyl-tRNA synthetase class Ib catalytic" evidence="8">
    <location>
        <begin position="80"/>
        <end position="256"/>
    </location>
</feature>
<dbReference type="Gene3D" id="3.90.800.10">
    <property type="entry name" value="Glutamyl-tRNA Synthetase, Domain 3"/>
    <property type="match status" value="1"/>
</dbReference>
<dbReference type="GO" id="GO:0005524">
    <property type="term" value="F:ATP binding"/>
    <property type="evidence" value="ECO:0007669"/>
    <property type="project" value="UniProtKB-KW"/>
</dbReference>
<dbReference type="SUPFAM" id="SSF52374">
    <property type="entry name" value="Nucleotidylyl transferase"/>
    <property type="match status" value="1"/>
</dbReference>
<dbReference type="Gene3D" id="1.10.1160.10">
    <property type="entry name" value="Glutamyl-trna Synthetase, Domain 2"/>
    <property type="match status" value="1"/>
</dbReference>
<dbReference type="AlphaFoldDB" id="A0A1F6CJC5"/>
<protein>
    <submittedName>
        <fullName evidence="10">Uncharacterized protein</fullName>
    </submittedName>
</protein>
<dbReference type="Pfam" id="PF19269">
    <property type="entry name" value="Anticodon_2"/>
    <property type="match status" value="1"/>
</dbReference>
<dbReference type="Gene3D" id="1.10.10.350">
    <property type="match status" value="1"/>
</dbReference>
<comment type="caution">
    <text evidence="10">The sequence shown here is derived from an EMBL/GenBank/DDBJ whole genome shotgun (WGS) entry which is preliminary data.</text>
</comment>
<dbReference type="Pfam" id="PF00749">
    <property type="entry name" value="tRNA-synt_1c"/>
    <property type="match status" value="2"/>
</dbReference>
<evidence type="ECO:0000256" key="1">
    <source>
        <dbReference type="ARBA" id="ARBA00007894"/>
    </source>
</evidence>
<dbReference type="GO" id="GO:0008270">
    <property type="term" value="F:zinc ion binding"/>
    <property type="evidence" value="ECO:0007669"/>
    <property type="project" value="InterPro"/>
</dbReference>
<proteinExistence type="inferred from homology"/>
<evidence type="ECO:0000256" key="7">
    <source>
        <dbReference type="RuleBase" id="RU363037"/>
    </source>
</evidence>
<evidence type="ECO:0000256" key="4">
    <source>
        <dbReference type="ARBA" id="ARBA00022840"/>
    </source>
</evidence>